<accession>A0A383E4Z7</accession>
<protein>
    <submittedName>
        <fullName evidence="1">Uncharacterized protein</fullName>
    </submittedName>
</protein>
<organism evidence="1">
    <name type="scientific">marine metagenome</name>
    <dbReference type="NCBI Taxonomy" id="408172"/>
    <lineage>
        <taxon>unclassified sequences</taxon>
        <taxon>metagenomes</taxon>
        <taxon>ecological metagenomes</taxon>
    </lineage>
</organism>
<proteinExistence type="predicted"/>
<gene>
    <name evidence="1" type="ORF">METZ01_LOCUS504377</name>
</gene>
<name>A0A383E4Z7_9ZZZZ</name>
<dbReference type="AlphaFoldDB" id="A0A383E4Z7"/>
<dbReference type="EMBL" id="UINC01222649">
    <property type="protein sequence ID" value="SVE51523.1"/>
    <property type="molecule type" value="Genomic_DNA"/>
</dbReference>
<reference evidence="1" key="1">
    <citation type="submission" date="2018-05" db="EMBL/GenBank/DDBJ databases">
        <authorList>
            <person name="Lanie J.A."/>
            <person name="Ng W.-L."/>
            <person name="Kazmierczak K.M."/>
            <person name="Andrzejewski T.M."/>
            <person name="Davidsen T.M."/>
            <person name="Wayne K.J."/>
            <person name="Tettelin H."/>
            <person name="Glass J.I."/>
            <person name="Rusch D."/>
            <person name="Podicherti R."/>
            <person name="Tsui H.-C.T."/>
            <person name="Winkler M.E."/>
        </authorList>
    </citation>
    <scope>NUCLEOTIDE SEQUENCE</scope>
</reference>
<evidence type="ECO:0000313" key="1">
    <source>
        <dbReference type="EMBL" id="SVE51523.1"/>
    </source>
</evidence>
<sequence length="34" mass="3612">MPAILETAGIGIPETCTGKSLLPIMQGNTYIFCQ</sequence>